<dbReference type="EMBL" id="LR899819">
    <property type="protein sequence ID" value="CAD7242679.1"/>
    <property type="molecule type" value="Genomic_DNA"/>
</dbReference>
<feature type="compositionally biased region" description="Polar residues" evidence="1">
    <location>
        <begin position="553"/>
        <end position="564"/>
    </location>
</feature>
<dbReference type="InterPro" id="IPR010585">
    <property type="entry name" value="DNA_repair_prot_XRCC4"/>
</dbReference>
<feature type="compositionally biased region" description="Basic and acidic residues" evidence="1">
    <location>
        <begin position="526"/>
        <end position="543"/>
    </location>
</feature>
<dbReference type="GO" id="GO:0005958">
    <property type="term" value="C:DNA-dependent protein kinase-DNA ligase 4 complex"/>
    <property type="evidence" value="ECO:0007669"/>
    <property type="project" value="TreeGrafter"/>
</dbReference>
<feature type="region of interest" description="Disordered" evidence="1">
    <location>
        <begin position="310"/>
        <end position="335"/>
    </location>
</feature>
<dbReference type="GO" id="GO:0032807">
    <property type="term" value="C:DNA ligase IV complex"/>
    <property type="evidence" value="ECO:0007669"/>
    <property type="project" value="TreeGrafter"/>
</dbReference>
<dbReference type="Gene3D" id="1.20.5.370">
    <property type="match status" value="1"/>
</dbReference>
<dbReference type="InterPro" id="IPR014751">
    <property type="entry name" value="XRCC4-like_C"/>
</dbReference>
<feature type="compositionally biased region" description="Basic residues" evidence="1">
    <location>
        <begin position="583"/>
        <end position="593"/>
    </location>
</feature>
<keyword evidence="3" id="KW-1185">Reference proteome</keyword>
<dbReference type="EMBL" id="CAJPEV010000302">
    <property type="protein sequence ID" value="CAG0883705.1"/>
    <property type="molecule type" value="Genomic_DNA"/>
</dbReference>
<feature type="region of interest" description="Disordered" evidence="1">
    <location>
        <begin position="526"/>
        <end position="633"/>
    </location>
</feature>
<feature type="compositionally biased region" description="Acidic residues" evidence="1">
    <location>
        <begin position="566"/>
        <end position="577"/>
    </location>
</feature>
<dbReference type="GO" id="GO:0006310">
    <property type="term" value="P:DNA recombination"/>
    <property type="evidence" value="ECO:0007669"/>
    <property type="project" value="InterPro"/>
</dbReference>
<dbReference type="GO" id="GO:0006303">
    <property type="term" value="P:double-strand break repair via nonhomologous end joining"/>
    <property type="evidence" value="ECO:0007669"/>
    <property type="project" value="TreeGrafter"/>
</dbReference>
<sequence>MPGGLHAGTQPIILIFPKASPETSIYTLWFLGPDLRGRQVQPISAEESAFSFALSGSPRWGRLANGRDTTVRSSRWILSVSGWEFNASSFSHAADRGAKEALQATCRTKECGLTCLDRLETQVSPRKLPGLGDSAWRLSPSNASSVGQNGKTSKGFVLELDSKKTAAELARLWPAKLGKAIAPKDKSASREHHLLNTAILLFSHLVHPAPEGVAHLLVVLGRHPRPSSPDGVLEGLHILVAHTESSNRLPGLGGNDVGDRGDVLGRPLGPLPVGQGSLHSPSPLQHLLYIKHSAFGDLKLFGNLENHVDGIPNNDPVQSERLPPRDPGADVEDTDAKEEFHPAKSANGMKKSMARLLLVHEGQAPHTQILAHQQSHGAVSHAKLFSKSSNRLPGLGGNDVGDRGDVLGRPLGPLPVGQGSLHSPSPLQHLLYIKHSAFGDLKLFGNLVPVREVLETMLNTCATQDESLRQEVHNHEMQHKHLSDEHEKTTEVLNKYERQLDTLRKDLLDRCLSILNSKKEVIKCLSRDMNDEEGEGRGQDSGEQRIPSPQPGPSTSTKFQNCDNSLFDEDTDVESDSENSLRKPVKNMPHPRSHINYDDSDDEEPSHSPPKRTKGVEQPSQVQQLMDTLIGDI</sequence>
<organism evidence="2">
    <name type="scientific">Darwinula stevensoni</name>
    <dbReference type="NCBI Taxonomy" id="69355"/>
    <lineage>
        <taxon>Eukaryota</taxon>
        <taxon>Metazoa</taxon>
        <taxon>Ecdysozoa</taxon>
        <taxon>Arthropoda</taxon>
        <taxon>Crustacea</taxon>
        <taxon>Oligostraca</taxon>
        <taxon>Ostracoda</taxon>
        <taxon>Podocopa</taxon>
        <taxon>Podocopida</taxon>
        <taxon>Darwinulocopina</taxon>
        <taxon>Darwinuloidea</taxon>
        <taxon>Darwinulidae</taxon>
        <taxon>Darwinula</taxon>
    </lineage>
</organism>
<proteinExistence type="predicted"/>
<evidence type="ECO:0000313" key="2">
    <source>
        <dbReference type="EMBL" id="CAD7242679.1"/>
    </source>
</evidence>
<gene>
    <name evidence="2" type="ORF">DSTB1V02_LOCUS2632</name>
</gene>
<dbReference type="GO" id="GO:0010165">
    <property type="term" value="P:response to X-ray"/>
    <property type="evidence" value="ECO:0007669"/>
    <property type="project" value="TreeGrafter"/>
</dbReference>
<accession>A0A7R8ZZH4</accession>
<evidence type="ECO:0000313" key="3">
    <source>
        <dbReference type="Proteomes" id="UP000677054"/>
    </source>
</evidence>
<dbReference type="AlphaFoldDB" id="A0A7R8ZZH4"/>
<dbReference type="Proteomes" id="UP000677054">
    <property type="component" value="Unassembled WGS sequence"/>
</dbReference>
<dbReference type="PANTHER" id="PTHR28559:SF1">
    <property type="entry name" value="DNA REPAIR PROTEIN XRCC4"/>
    <property type="match status" value="1"/>
</dbReference>
<dbReference type="SUPFAM" id="SSF58022">
    <property type="entry name" value="XRCC4, C-terminal oligomerization domain"/>
    <property type="match status" value="1"/>
</dbReference>
<evidence type="ECO:0000256" key="1">
    <source>
        <dbReference type="SAM" id="MobiDB-lite"/>
    </source>
</evidence>
<dbReference type="PANTHER" id="PTHR28559">
    <property type="entry name" value="DNA REPAIR PROTEIN XRCC4"/>
    <property type="match status" value="1"/>
</dbReference>
<protein>
    <submittedName>
        <fullName evidence="2">Uncharacterized protein</fullName>
    </submittedName>
</protein>
<dbReference type="GO" id="GO:0003677">
    <property type="term" value="F:DNA binding"/>
    <property type="evidence" value="ECO:0007669"/>
    <property type="project" value="InterPro"/>
</dbReference>
<reference evidence="2" key="1">
    <citation type="submission" date="2020-11" db="EMBL/GenBank/DDBJ databases">
        <authorList>
            <person name="Tran Van P."/>
        </authorList>
    </citation>
    <scope>NUCLEOTIDE SEQUENCE</scope>
</reference>
<name>A0A7R8ZZH4_9CRUS</name>